<dbReference type="InterPro" id="IPR002049">
    <property type="entry name" value="LE_dom"/>
</dbReference>
<feature type="domain" description="EGF-like" evidence="13">
    <location>
        <begin position="348"/>
        <end position="383"/>
    </location>
</feature>
<dbReference type="FunFam" id="2.10.25.10:FF:000114">
    <property type="entry name" value="Multiple epidermal growth factor-like domains protein 11"/>
    <property type="match status" value="1"/>
</dbReference>
<dbReference type="Gene3D" id="2.10.25.10">
    <property type="entry name" value="Laminin"/>
    <property type="match status" value="1"/>
</dbReference>
<evidence type="ECO:0000256" key="5">
    <source>
        <dbReference type="ARBA" id="ARBA00022729"/>
    </source>
</evidence>
<evidence type="ECO:0000256" key="12">
    <source>
        <dbReference type="PROSITE-ProRule" id="PRU00076"/>
    </source>
</evidence>
<dbReference type="Pfam" id="PF00053">
    <property type="entry name" value="EGF_laminin"/>
    <property type="match status" value="3"/>
</dbReference>
<organism evidence="15 16">
    <name type="scientific">Sinocyclocheilus grahami</name>
    <name type="common">Dianchi golden-line fish</name>
    <name type="synonym">Barbus grahami</name>
    <dbReference type="NCBI Taxonomy" id="75366"/>
    <lineage>
        <taxon>Eukaryota</taxon>
        <taxon>Metazoa</taxon>
        <taxon>Chordata</taxon>
        <taxon>Craniata</taxon>
        <taxon>Vertebrata</taxon>
        <taxon>Euteleostomi</taxon>
        <taxon>Actinopterygii</taxon>
        <taxon>Neopterygii</taxon>
        <taxon>Teleostei</taxon>
        <taxon>Ostariophysi</taxon>
        <taxon>Cypriniformes</taxon>
        <taxon>Cyprinidae</taxon>
        <taxon>Cyprininae</taxon>
        <taxon>Sinocyclocheilus</taxon>
    </lineage>
</organism>
<keyword evidence="10" id="KW-0325">Glycoprotein</keyword>
<evidence type="ECO:0000256" key="6">
    <source>
        <dbReference type="ARBA" id="ARBA00022737"/>
    </source>
</evidence>
<dbReference type="InterPro" id="IPR011489">
    <property type="entry name" value="EMI_domain"/>
</dbReference>
<dbReference type="InterPro" id="IPR000742">
    <property type="entry name" value="EGF"/>
</dbReference>
<feature type="domain" description="EMI" evidence="14">
    <location>
        <begin position="1"/>
        <end position="78"/>
    </location>
</feature>
<sequence length="681" mass="74119">MTKSLFLSSFTTSVKESYAQPFDQVKYEETCFEPWSANKCTRHRITYKTLYRQVVKMDYRRRYQCCRGFYESRNKCVPRCTKECVHGRCVAPDRCQCESGWRGEDCSSSCNAQQWGPGCRQRCECQNGGECDVIKGSCQCPAGYTGEHSKFTIYNKVSLFEFNIFSSCQEPCPAKSFGQGCLQQCLCGTGGSCNKITGECVCRDGFTGTLCPPGRFGPNCAKECLCHNGGHCDPEKGQCQCDAGYTGDRCNEECPVGTYGVDCKGVCDCANGARCYNIHGGCLCEPGFKGPRCDHRMCTDGTYGMHCEHHCLCNSQNTLSCHPLKGECTCQPGWAGLYCNETCDHGYYGNGCLEPCVCVNGGVCDTVKGECHCAPGYTGLHCEKLCENGFYGKGCLSPCTCVNSIACSPIDGTCFCKEGKFWSMNPEQTEGDNCHPNSVFVCACLGWRGLDCSIACSEDTWGSGCNFTCQCANGASCHPADGSCKCTAGWRGASCDEPCPIGTFGPGCQHKCDCLHDEGCESDTGQCLCLPGWTGLRCTQQCPEGTWGLQCNQTCSCLNSATCQAHTGTCLCKPGFWGDQCQHSDDIRCYLGKTRKMSANALKDSCVAVSSSSLNSENPYATIKDLPGLPPCPPESSYMEMKSAVLCERSYTEISPPIMTPSTLSCRGSFLKRNWILLRLC</sequence>
<dbReference type="GO" id="GO:0005886">
    <property type="term" value="C:plasma membrane"/>
    <property type="evidence" value="ECO:0007669"/>
    <property type="project" value="UniProtKB-SubCell"/>
</dbReference>
<dbReference type="PROSITE" id="PS50026">
    <property type="entry name" value="EGF_3"/>
    <property type="match status" value="5"/>
</dbReference>
<dbReference type="FunFam" id="2.170.300.10:FF:000041">
    <property type="entry name" value="Tyrosine protein kinase receptor tie-1, putative"/>
    <property type="match status" value="1"/>
</dbReference>
<feature type="domain" description="EGF-like" evidence="13">
    <location>
        <begin position="259"/>
        <end position="294"/>
    </location>
</feature>
<evidence type="ECO:0000256" key="2">
    <source>
        <dbReference type="ARBA" id="ARBA00022475"/>
    </source>
</evidence>
<evidence type="ECO:0000259" key="13">
    <source>
        <dbReference type="PROSITE" id="PS50026"/>
    </source>
</evidence>
<dbReference type="AlphaFoldDB" id="A0A672RSH4"/>
<dbReference type="PROSITE" id="PS01186">
    <property type="entry name" value="EGF_2"/>
    <property type="match status" value="3"/>
</dbReference>
<feature type="disulfide bond" evidence="12">
    <location>
        <begin position="284"/>
        <end position="293"/>
    </location>
</feature>
<evidence type="ECO:0000256" key="9">
    <source>
        <dbReference type="ARBA" id="ARBA00023157"/>
    </source>
</evidence>
<proteinExistence type="inferred from homology"/>
<dbReference type="InterPro" id="IPR057138">
    <property type="entry name" value="EGF_PEAR1L-like"/>
</dbReference>
<dbReference type="FunFam" id="2.170.300.10:FF:000002">
    <property type="entry name" value="Multiple epidermal growth factor-like domains 10"/>
    <property type="match status" value="2"/>
</dbReference>
<keyword evidence="4" id="KW-0812">Transmembrane</keyword>
<dbReference type="InterPro" id="IPR052485">
    <property type="entry name" value="MEGF_diff_regulators"/>
</dbReference>
<evidence type="ECO:0000256" key="10">
    <source>
        <dbReference type="ARBA" id="ARBA00023180"/>
    </source>
</evidence>
<keyword evidence="9 12" id="KW-1015">Disulfide bond</keyword>
<feature type="domain" description="EGF-like" evidence="13">
    <location>
        <begin position="547"/>
        <end position="582"/>
    </location>
</feature>
<feature type="disulfide bond" evidence="12">
    <location>
        <begin position="241"/>
        <end position="250"/>
    </location>
</feature>
<keyword evidence="16" id="KW-1185">Reference proteome</keyword>
<feature type="disulfide bond" evidence="12">
    <location>
        <begin position="373"/>
        <end position="382"/>
    </location>
</feature>
<comment type="similarity">
    <text evidence="11">Belongs to the MEGF family.</text>
</comment>
<evidence type="ECO:0000256" key="7">
    <source>
        <dbReference type="ARBA" id="ARBA00022989"/>
    </source>
</evidence>
<dbReference type="Gene3D" id="2.170.300.10">
    <property type="entry name" value="Tie2 ligand-binding domain superfamily"/>
    <property type="match status" value="4"/>
</dbReference>
<reference evidence="15" key="1">
    <citation type="submission" date="2025-08" db="UniProtKB">
        <authorList>
            <consortium name="Ensembl"/>
        </authorList>
    </citation>
    <scope>IDENTIFICATION</scope>
</reference>
<evidence type="ECO:0000256" key="3">
    <source>
        <dbReference type="ARBA" id="ARBA00022536"/>
    </source>
</evidence>
<evidence type="ECO:0000256" key="11">
    <source>
        <dbReference type="ARBA" id="ARBA00038377"/>
    </source>
</evidence>
<feature type="domain" description="EGF-like" evidence="13">
    <location>
        <begin position="120"/>
        <end position="150"/>
    </location>
</feature>
<dbReference type="SMART" id="SM00180">
    <property type="entry name" value="EGF_Lam"/>
    <property type="match status" value="8"/>
</dbReference>
<keyword evidence="5" id="KW-0732">Signal</keyword>
<name>A0A672RSH4_SINGR</name>
<evidence type="ECO:0000259" key="14">
    <source>
        <dbReference type="PROSITE" id="PS51041"/>
    </source>
</evidence>
<dbReference type="PRINTS" id="PR00011">
    <property type="entry name" value="EGFLAMININ"/>
</dbReference>
<dbReference type="Ensembl" id="ENSSGRT00000097551.1">
    <property type="protein sequence ID" value="ENSSGRP00000091649.1"/>
    <property type="gene ID" value="ENSSGRG00000045948.1"/>
</dbReference>
<accession>A0A672RSH4</accession>
<feature type="disulfide bond" evidence="12">
    <location>
        <begin position="572"/>
        <end position="581"/>
    </location>
</feature>
<keyword evidence="7" id="KW-1133">Transmembrane helix</keyword>
<keyword evidence="2" id="KW-1003">Cell membrane</keyword>
<evidence type="ECO:0000256" key="1">
    <source>
        <dbReference type="ARBA" id="ARBA00004162"/>
    </source>
</evidence>
<dbReference type="SMART" id="SM00181">
    <property type="entry name" value="EGF"/>
    <property type="match status" value="10"/>
</dbReference>
<evidence type="ECO:0000256" key="4">
    <source>
        <dbReference type="ARBA" id="ARBA00022692"/>
    </source>
</evidence>
<protein>
    <submittedName>
        <fullName evidence="15">Platelet endothelial aggregation receptor 1</fullName>
    </submittedName>
</protein>
<dbReference type="PROSITE" id="PS51041">
    <property type="entry name" value="EMI"/>
    <property type="match status" value="1"/>
</dbReference>
<comment type="subcellular location">
    <subcellularLocation>
        <location evidence="1">Cell membrane</location>
        <topology evidence="1">Single-pass membrane protein</topology>
    </subcellularLocation>
</comment>
<keyword evidence="8" id="KW-0472">Membrane</keyword>
<dbReference type="PANTHER" id="PTHR24052">
    <property type="entry name" value="DELTA-RELATED"/>
    <property type="match status" value="1"/>
</dbReference>
<evidence type="ECO:0000313" key="15">
    <source>
        <dbReference type="Ensembl" id="ENSSGRP00000091649.1"/>
    </source>
</evidence>
<dbReference type="PANTHER" id="PTHR24052:SF12">
    <property type="entry name" value="PLATELET ENDOTHELIAL AGGREGATION RECEPTOR 1"/>
    <property type="match status" value="1"/>
</dbReference>
<evidence type="ECO:0000313" key="16">
    <source>
        <dbReference type="Proteomes" id="UP000472262"/>
    </source>
</evidence>
<feature type="domain" description="EGF-like" evidence="13">
    <location>
        <begin position="221"/>
        <end position="251"/>
    </location>
</feature>
<comment type="caution">
    <text evidence="12">Lacks conserved residue(s) required for the propagation of feature annotation.</text>
</comment>
<evidence type="ECO:0000256" key="8">
    <source>
        <dbReference type="ARBA" id="ARBA00023136"/>
    </source>
</evidence>
<dbReference type="PROSITE" id="PS00022">
    <property type="entry name" value="EGF_1"/>
    <property type="match status" value="6"/>
</dbReference>
<dbReference type="Proteomes" id="UP000472262">
    <property type="component" value="Unassembled WGS sequence"/>
</dbReference>
<keyword evidence="6" id="KW-0677">Repeat</keyword>
<dbReference type="Pfam" id="PF23301">
    <property type="entry name" value="EGF_PEAR1L"/>
    <property type="match status" value="1"/>
</dbReference>
<reference evidence="15" key="2">
    <citation type="submission" date="2025-09" db="UniProtKB">
        <authorList>
            <consortium name="Ensembl"/>
        </authorList>
    </citation>
    <scope>IDENTIFICATION</scope>
</reference>
<keyword evidence="3 12" id="KW-0245">EGF-like domain</keyword>